<dbReference type="Proteomes" id="UP000024635">
    <property type="component" value="Unassembled WGS sequence"/>
</dbReference>
<evidence type="ECO:0000313" key="1">
    <source>
        <dbReference type="EMBL" id="EYC45329.1"/>
    </source>
</evidence>
<name>A0A016WZS5_9BILA</name>
<accession>A0A016WZS5</accession>
<dbReference type="OrthoDB" id="5865092at2759"/>
<comment type="caution">
    <text evidence="1">The sequence shown here is derived from an EMBL/GenBank/DDBJ whole genome shotgun (WGS) entry which is preliminary data.</text>
</comment>
<protein>
    <submittedName>
        <fullName evidence="1">Uncharacterized protein</fullName>
    </submittedName>
</protein>
<sequence length="95" mass="10541">MRFISIAATESRRDLLGPLTWSVLLPHLSSKSRRDHAAMVSFHLFGKTHNEYSLCAPIDGNFRTRRPCGACAARLACNSGPESAVRTPFVTIRIK</sequence>
<organism evidence="1 2">
    <name type="scientific">Ancylostoma ceylanicum</name>
    <dbReference type="NCBI Taxonomy" id="53326"/>
    <lineage>
        <taxon>Eukaryota</taxon>
        <taxon>Metazoa</taxon>
        <taxon>Ecdysozoa</taxon>
        <taxon>Nematoda</taxon>
        <taxon>Chromadorea</taxon>
        <taxon>Rhabditida</taxon>
        <taxon>Rhabditina</taxon>
        <taxon>Rhabditomorpha</taxon>
        <taxon>Strongyloidea</taxon>
        <taxon>Ancylostomatidae</taxon>
        <taxon>Ancylostomatinae</taxon>
        <taxon>Ancylostoma</taxon>
    </lineage>
</organism>
<dbReference type="AlphaFoldDB" id="A0A016WZS5"/>
<keyword evidence="2" id="KW-1185">Reference proteome</keyword>
<dbReference type="EMBL" id="JARK01000032">
    <property type="protein sequence ID" value="EYC45329.1"/>
    <property type="molecule type" value="Genomic_DNA"/>
</dbReference>
<evidence type="ECO:0000313" key="2">
    <source>
        <dbReference type="Proteomes" id="UP000024635"/>
    </source>
</evidence>
<gene>
    <name evidence="1" type="primary">Acey_s0432.g1364</name>
    <name evidence="1" type="ORF">Y032_0432g1364</name>
</gene>
<reference evidence="2" key="1">
    <citation type="journal article" date="2015" name="Nat. Genet.">
        <title>The genome and transcriptome of the zoonotic hookworm Ancylostoma ceylanicum identify infection-specific gene families.</title>
        <authorList>
            <person name="Schwarz E.M."/>
            <person name="Hu Y."/>
            <person name="Antoshechkin I."/>
            <person name="Miller M.M."/>
            <person name="Sternberg P.W."/>
            <person name="Aroian R.V."/>
        </authorList>
    </citation>
    <scope>NUCLEOTIDE SEQUENCE</scope>
    <source>
        <strain evidence="2">HY135</strain>
    </source>
</reference>
<proteinExistence type="predicted"/>